<accession>E8LYK7</accession>
<dbReference type="eggNOG" id="COG0225">
    <property type="taxonomic scope" value="Bacteria"/>
</dbReference>
<dbReference type="EC" id="1.8.4.11" evidence="2"/>
<dbReference type="GO" id="GO:0005737">
    <property type="term" value="C:cytoplasm"/>
    <property type="evidence" value="ECO:0007669"/>
    <property type="project" value="TreeGrafter"/>
</dbReference>
<comment type="catalytic activity">
    <reaction evidence="6">
        <text>L-methionyl-[protein] + [thioredoxin]-disulfide + H2O = L-methionyl-(S)-S-oxide-[protein] + [thioredoxin]-dithiol</text>
        <dbReference type="Rhea" id="RHEA:14217"/>
        <dbReference type="Rhea" id="RHEA-COMP:10698"/>
        <dbReference type="Rhea" id="RHEA-COMP:10700"/>
        <dbReference type="Rhea" id="RHEA-COMP:12313"/>
        <dbReference type="Rhea" id="RHEA-COMP:12315"/>
        <dbReference type="ChEBI" id="CHEBI:15377"/>
        <dbReference type="ChEBI" id="CHEBI:16044"/>
        <dbReference type="ChEBI" id="CHEBI:29950"/>
        <dbReference type="ChEBI" id="CHEBI:44120"/>
        <dbReference type="ChEBI" id="CHEBI:50058"/>
        <dbReference type="EC" id="1.8.4.11"/>
    </reaction>
</comment>
<comment type="similarity">
    <text evidence="1">Belongs to the MsrA Met sulfoxide reductase family.</text>
</comment>
<dbReference type="PANTHER" id="PTHR42799:SF2">
    <property type="entry name" value="MITOCHONDRIAL PEPTIDE METHIONINE SULFOXIDE REDUCTASE"/>
    <property type="match status" value="1"/>
</dbReference>
<dbReference type="Proteomes" id="UP000004371">
    <property type="component" value="Unassembled WGS sequence"/>
</dbReference>
<dbReference type="InterPro" id="IPR050162">
    <property type="entry name" value="MsrA_MetSO_reductase"/>
</dbReference>
<dbReference type="STRING" id="945543.VIBR0546_03140"/>
<proteinExistence type="inferred from homology"/>
<evidence type="ECO:0000313" key="10">
    <source>
        <dbReference type="Proteomes" id="UP000004371"/>
    </source>
</evidence>
<dbReference type="GO" id="GO:0034599">
    <property type="term" value="P:cellular response to oxidative stress"/>
    <property type="evidence" value="ECO:0007669"/>
    <property type="project" value="TreeGrafter"/>
</dbReference>
<sequence length="141" mass="16425">MRHLPGVVNTEAGRANGTTNTTLSQYDGYAECVRTQFDTELVSVEQLIDYLFEIIDPYSINQQGQDIGEKYRTGVYSRNEQHLQRAQHHIAQRPDSDKIAVEIKLLSNYVKSDDEHQDRLTRFPDDYCHIPIDLLRKYRQP</sequence>
<dbReference type="Pfam" id="PF01625">
    <property type="entry name" value="PMSR"/>
    <property type="match status" value="1"/>
</dbReference>
<dbReference type="AlphaFoldDB" id="E8LYK7"/>
<evidence type="ECO:0000256" key="6">
    <source>
        <dbReference type="ARBA" id="ARBA00047806"/>
    </source>
</evidence>
<evidence type="ECO:0000313" key="9">
    <source>
        <dbReference type="EMBL" id="EGA64295.1"/>
    </source>
</evidence>
<organism evidence="9 10">
    <name type="scientific">Vibrio brasiliensis LMG 20546</name>
    <dbReference type="NCBI Taxonomy" id="945543"/>
    <lineage>
        <taxon>Bacteria</taxon>
        <taxon>Pseudomonadati</taxon>
        <taxon>Pseudomonadota</taxon>
        <taxon>Gammaproteobacteria</taxon>
        <taxon>Vibrionales</taxon>
        <taxon>Vibrionaceae</taxon>
        <taxon>Vibrio</taxon>
        <taxon>Vibrio oreintalis group</taxon>
    </lineage>
</organism>
<protein>
    <recommendedName>
        <fullName evidence="3">Peptide methionine sulfoxide reductase MsrA</fullName>
        <ecNumber evidence="2">1.8.4.11</ecNumber>
    </recommendedName>
    <alternativeName>
        <fullName evidence="5">Peptide-methionine (S)-S-oxide reductase</fullName>
    </alternativeName>
</protein>
<gene>
    <name evidence="9" type="ORF">VIBR0546_03140</name>
</gene>
<reference evidence="9 10" key="1">
    <citation type="journal article" date="2012" name="Int. J. Syst. Evol. Microbiol.">
        <title>Vibrio caribbeanicus sp. nov., isolated from the marine sponge Scleritoderma cyanea.</title>
        <authorList>
            <person name="Hoffmann M."/>
            <person name="Monday S.R."/>
            <person name="Allard M.W."/>
            <person name="Strain E.A."/>
            <person name="Whittaker P."/>
            <person name="Naum M."/>
            <person name="McCarthy P.J."/>
            <person name="Lopez J.V."/>
            <person name="Fischer M."/>
            <person name="Brown E.W."/>
        </authorList>
    </citation>
    <scope>NUCLEOTIDE SEQUENCE [LARGE SCALE GENOMIC DNA]</scope>
    <source>
        <strain evidence="9 10">LMG 20546</strain>
    </source>
</reference>
<evidence type="ECO:0000256" key="7">
    <source>
        <dbReference type="ARBA" id="ARBA00048782"/>
    </source>
</evidence>
<comment type="catalytic activity">
    <reaction evidence="7">
        <text>[thioredoxin]-disulfide + L-methionine + H2O = L-methionine (S)-S-oxide + [thioredoxin]-dithiol</text>
        <dbReference type="Rhea" id="RHEA:19993"/>
        <dbReference type="Rhea" id="RHEA-COMP:10698"/>
        <dbReference type="Rhea" id="RHEA-COMP:10700"/>
        <dbReference type="ChEBI" id="CHEBI:15377"/>
        <dbReference type="ChEBI" id="CHEBI:29950"/>
        <dbReference type="ChEBI" id="CHEBI:50058"/>
        <dbReference type="ChEBI" id="CHEBI:57844"/>
        <dbReference type="ChEBI" id="CHEBI:58772"/>
        <dbReference type="EC" id="1.8.4.11"/>
    </reaction>
</comment>
<dbReference type="InterPro" id="IPR036509">
    <property type="entry name" value="Met_Sox_Rdtase_MsrA_sf"/>
</dbReference>
<dbReference type="NCBIfam" id="NF004038">
    <property type="entry name" value="PRK05528.1"/>
    <property type="match status" value="1"/>
</dbReference>
<dbReference type="GO" id="GO:0033744">
    <property type="term" value="F:L-methionine:thioredoxin-disulfide S-oxidoreductase activity"/>
    <property type="evidence" value="ECO:0007669"/>
    <property type="project" value="RHEA"/>
</dbReference>
<comment type="caution">
    <text evidence="9">The sequence shown here is derived from an EMBL/GenBank/DDBJ whole genome shotgun (WGS) entry which is preliminary data.</text>
</comment>
<dbReference type="PANTHER" id="PTHR42799">
    <property type="entry name" value="MITOCHONDRIAL PEPTIDE METHIONINE SULFOXIDE REDUCTASE"/>
    <property type="match status" value="1"/>
</dbReference>
<dbReference type="GO" id="GO:0008113">
    <property type="term" value="F:peptide-methionine (S)-S-oxide reductase activity"/>
    <property type="evidence" value="ECO:0007669"/>
    <property type="project" value="UniProtKB-EC"/>
</dbReference>
<name>E8LYK7_9VIBR</name>
<dbReference type="EMBL" id="AEVS01000090">
    <property type="protein sequence ID" value="EGA64295.1"/>
    <property type="molecule type" value="Genomic_DNA"/>
</dbReference>
<dbReference type="Gene3D" id="3.30.1060.10">
    <property type="entry name" value="Peptide methionine sulphoxide reductase MsrA"/>
    <property type="match status" value="1"/>
</dbReference>
<evidence type="ECO:0000256" key="3">
    <source>
        <dbReference type="ARBA" id="ARBA00021129"/>
    </source>
</evidence>
<keyword evidence="10" id="KW-1185">Reference proteome</keyword>
<feature type="domain" description="Peptide methionine sulphoxide reductase MsrA" evidence="8">
    <location>
        <begin position="2"/>
        <end position="129"/>
    </location>
</feature>
<evidence type="ECO:0000259" key="8">
    <source>
        <dbReference type="Pfam" id="PF01625"/>
    </source>
</evidence>
<evidence type="ECO:0000256" key="4">
    <source>
        <dbReference type="ARBA" id="ARBA00023002"/>
    </source>
</evidence>
<dbReference type="InterPro" id="IPR002569">
    <property type="entry name" value="Met_Sox_Rdtase_MsrA_dom"/>
</dbReference>
<evidence type="ECO:0000256" key="2">
    <source>
        <dbReference type="ARBA" id="ARBA00012502"/>
    </source>
</evidence>
<keyword evidence="4 9" id="KW-0560">Oxidoreductase</keyword>
<evidence type="ECO:0000256" key="5">
    <source>
        <dbReference type="ARBA" id="ARBA00030643"/>
    </source>
</evidence>
<evidence type="ECO:0000256" key="1">
    <source>
        <dbReference type="ARBA" id="ARBA00005591"/>
    </source>
</evidence>
<dbReference type="SUPFAM" id="SSF55068">
    <property type="entry name" value="Peptide methionine sulfoxide reductase"/>
    <property type="match status" value="1"/>
</dbReference>